<dbReference type="SUPFAM" id="SSF52058">
    <property type="entry name" value="L domain-like"/>
    <property type="match status" value="1"/>
</dbReference>
<gene>
    <name evidence="5" type="primary">RPP13L4_4</name>
    <name evidence="5" type="ORF">CFP56_036675</name>
</gene>
<keyword evidence="2" id="KW-0611">Plant defense</keyword>
<dbReference type="InterPro" id="IPR055414">
    <property type="entry name" value="LRR_R13L4/SHOC2-like"/>
</dbReference>
<sequence length="834" mass="95476">MIKLTEAKMPTLSVILREAITRIKMAAGKGEELMTTANDLEKTIKKWDDFVQDSDKINNALKELIDDKGKIVNDSKIHSIVSNIKGLRRWVILQEAKTHISKAVEKDEELKMANELDKINTLSSRVSKWESDFNGEIDKINTALKELAIHNQGDINERQKKINSVLGDIKQLRRRGTSVQFTKVKSSSSSRPPRTQDVALSEFQKMSEAWKQLGLEENIFSKTINMGNLQSSYHNVENHQIKLCLLSLSIFPVNSSIKKRPLIYWWIGEGFINGIGDKTAEEVGEEVFEKLINQGLIRPVVDRHDSWPIVNKCNLHPWIHRMLISLAKDVELFEFINKSPNTKVPKHRRSCLVSMTQNYSSADQYPAMPENLWTLFNLSEQYLHFKPDWLTKLKMIEVLQLGRWQDNVLNHIEAINEELLKGLGAQKNLKYLSLRGISRIAELPPSIVNLTSLEILDLKACHNLETLPNDFSLLRKLTHLDVSECYLLERKPKGLDTLNSLQVLKGFLVGGSKTTPCRLGDLGKLQRLRRLSIYIGSEAEIQGDKRDSLEKVSSLPCLTITWALHSSESSDKVIDMQSFSFPPSLQKLDLRGFPRGAQPKWLTPTKLKSLKKLYIRGGGLSEFDFGEQDKWTVEILRLSYLEKLDIGLTKLNQDFPYLRYPKKEDEVNPKISNKRGSEAEIQGDKRDSLEKVSSLRCLTITWALHSSESSDKVINMQSFSFPPSLQKLDLRGFPRGAQSKWLTPTKLKSLKKLYIRGGGLSEFDFGEQDKWTVEILRLRYLEKLDIGLTKLNQDFPYLRYPKKEDEVNPKISNKRGSEMIEIKTLNRSRSSSNY</sequence>
<dbReference type="GO" id="GO:0098542">
    <property type="term" value="P:defense response to other organism"/>
    <property type="evidence" value="ECO:0007669"/>
    <property type="project" value="TreeGrafter"/>
</dbReference>
<feature type="domain" description="Disease resistance protein winged helix" evidence="3">
    <location>
        <begin position="250"/>
        <end position="322"/>
    </location>
</feature>
<dbReference type="AlphaFoldDB" id="A0AAW0MAY6"/>
<name>A0AAW0MAY6_QUESU</name>
<evidence type="ECO:0000256" key="2">
    <source>
        <dbReference type="ARBA" id="ARBA00022821"/>
    </source>
</evidence>
<dbReference type="Gene3D" id="1.10.10.10">
    <property type="entry name" value="Winged helix-like DNA-binding domain superfamily/Winged helix DNA-binding domain"/>
    <property type="match status" value="1"/>
</dbReference>
<dbReference type="InterPro" id="IPR032675">
    <property type="entry name" value="LRR_dom_sf"/>
</dbReference>
<evidence type="ECO:0000256" key="1">
    <source>
        <dbReference type="ARBA" id="ARBA00022737"/>
    </source>
</evidence>
<organism evidence="5">
    <name type="scientific">Quercus suber</name>
    <name type="common">Cork oak</name>
    <dbReference type="NCBI Taxonomy" id="58331"/>
    <lineage>
        <taxon>Eukaryota</taxon>
        <taxon>Viridiplantae</taxon>
        <taxon>Streptophyta</taxon>
        <taxon>Embryophyta</taxon>
        <taxon>Tracheophyta</taxon>
        <taxon>Spermatophyta</taxon>
        <taxon>Magnoliopsida</taxon>
        <taxon>eudicotyledons</taxon>
        <taxon>Gunneridae</taxon>
        <taxon>Pentapetalae</taxon>
        <taxon>rosids</taxon>
        <taxon>fabids</taxon>
        <taxon>Fagales</taxon>
        <taxon>Fagaceae</taxon>
        <taxon>Quercus</taxon>
    </lineage>
</organism>
<dbReference type="Gene3D" id="3.80.10.10">
    <property type="entry name" value="Ribonuclease Inhibitor"/>
    <property type="match status" value="2"/>
</dbReference>
<dbReference type="PANTHER" id="PTHR23155:SF1076">
    <property type="entry name" value="LEUCINE-RICH REPEAT (LRR) FAMILY PROTEIN-RELATED"/>
    <property type="match status" value="1"/>
</dbReference>
<dbReference type="Pfam" id="PF23559">
    <property type="entry name" value="WHD_DRP"/>
    <property type="match status" value="1"/>
</dbReference>
<feature type="domain" description="Disease resistance R13L4/SHOC-2-like LRR" evidence="4">
    <location>
        <begin position="392"/>
        <end position="616"/>
    </location>
</feature>
<protein>
    <submittedName>
        <fullName evidence="5">Disease resistance rpp13-like protein 4</fullName>
    </submittedName>
</protein>
<dbReference type="EMBL" id="PKMF04000006">
    <property type="protein sequence ID" value="KAK7860596.1"/>
    <property type="molecule type" value="Genomic_DNA"/>
</dbReference>
<dbReference type="Pfam" id="PF23598">
    <property type="entry name" value="LRR_14"/>
    <property type="match status" value="1"/>
</dbReference>
<evidence type="ECO:0000259" key="3">
    <source>
        <dbReference type="Pfam" id="PF23559"/>
    </source>
</evidence>
<accession>A0AAW0MAY6</accession>
<comment type="caution">
    <text evidence="5">The sequence shown here is derived from an EMBL/GenBank/DDBJ whole genome shotgun (WGS) entry which is preliminary data.</text>
</comment>
<dbReference type="InterPro" id="IPR036388">
    <property type="entry name" value="WH-like_DNA-bd_sf"/>
</dbReference>
<dbReference type="InterPro" id="IPR058922">
    <property type="entry name" value="WHD_DRP"/>
</dbReference>
<reference evidence="5" key="3">
    <citation type="submission" date="2023-07" db="EMBL/GenBank/DDBJ databases">
        <title>An improved reference 1 genome and first organelle genomes of Quercus suber.</title>
        <authorList>
            <consortium name="Genosuber Consortium"/>
            <person name="Usie A."/>
            <person name="Serra O."/>
            <person name="Barros P."/>
        </authorList>
    </citation>
    <scope>NUCLEOTIDE SEQUENCE</scope>
    <source>
        <strain evidence="5">HL8</strain>
        <tissue evidence="5">Leaves</tissue>
    </source>
</reference>
<reference evidence="5" key="1">
    <citation type="submission" date="2017-12" db="EMBL/GenBank/DDBJ databases">
        <authorList>
            <person name="Barbosa P."/>
            <person name="Usie A."/>
            <person name="Ramos A.M."/>
        </authorList>
    </citation>
    <scope>NUCLEOTIDE SEQUENCE</scope>
    <source>
        <strain evidence="5">HL8</strain>
        <tissue evidence="5">Leaves</tissue>
    </source>
</reference>
<evidence type="ECO:0000259" key="4">
    <source>
        <dbReference type="Pfam" id="PF23598"/>
    </source>
</evidence>
<reference evidence="5" key="2">
    <citation type="journal article" date="2018" name="Sci. Data">
        <title>The draft genome sequence of cork oak.</title>
        <authorList>
            <person name="Ramos A.M."/>
            <person name="Usie A."/>
            <person name="Barbosa P."/>
            <person name="Barros P.M."/>
            <person name="Capote T."/>
            <person name="Chaves I."/>
            <person name="Simoes F."/>
            <person name="Abreu I."/>
            <person name="Carrasquinho I."/>
            <person name="Faro C."/>
            <person name="Guimaraes J.B."/>
            <person name="Mendonca D."/>
            <person name="Nobrega F."/>
            <person name="Rodrigues L."/>
            <person name="Saibo N.J.M."/>
            <person name="Varela M.C."/>
            <person name="Egas C."/>
            <person name="Matos J."/>
            <person name="Miguel C.M."/>
            <person name="Oliveira M.M."/>
            <person name="Ricardo C.P."/>
            <person name="Goncalves S."/>
        </authorList>
    </citation>
    <scope>NUCLEOTIDE SEQUENCE [LARGE SCALE GENOMIC DNA]</scope>
    <source>
        <strain evidence="5">HL8</strain>
    </source>
</reference>
<dbReference type="InterPro" id="IPR044974">
    <property type="entry name" value="Disease_R_plants"/>
</dbReference>
<dbReference type="PANTHER" id="PTHR23155">
    <property type="entry name" value="DISEASE RESISTANCE PROTEIN RP"/>
    <property type="match status" value="1"/>
</dbReference>
<proteinExistence type="predicted"/>
<keyword evidence="1" id="KW-0677">Repeat</keyword>
<evidence type="ECO:0000313" key="5">
    <source>
        <dbReference type="EMBL" id="KAK7860596.1"/>
    </source>
</evidence>